<evidence type="ECO:0000313" key="2">
    <source>
        <dbReference type="Proteomes" id="UP001165405"/>
    </source>
</evidence>
<sequence>MTEQTVTLHLPLRSTAEVGSDGYAYPWIELLCEWFFERVGDSRAGRRVEINEA</sequence>
<protein>
    <submittedName>
        <fullName evidence="1">Uncharacterized protein</fullName>
    </submittedName>
</protein>
<proteinExistence type="predicted"/>
<name>A0AA41U628_9MICO</name>
<keyword evidence="2" id="KW-1185">Reference proteome</keyword>
<gene>
    <name evidence="1" type="ORF">L1785_03325</name>
</gene>
<dbReference type="AlphaFoldDB" id="A0AA41U628"/>
<comment type="caution">
    <text evidence="1">The sequence shown here is derived from an EMBL/GenBank/DDBJ whole genome shotgun (WGS) entry which is preliminary data.</text>
</comment>
<dbReference type="EMBL" id="JAKGSG010000011">
    <property type="protein sequence ID" value="MCF4120001.1"/>
    <property type="molecule type" value="Genomic_DNA"/>
</dbReference>
<organism evidence="1 2">
    <name type="scientific">Antribacter soli</name>
    <dbReference type="NCBI Taxonomy" id="2910976"/>
    <lineage>
        <taxon>Bacteria</taxon>
        <taxon>Bacillati</taxon>
        <taxon>Actinomycetota</taxon>
        <taxon>Actinomycetes</taxon>
        <taxon>Micrococcales</taxon>
        <taxon>Promicromonosporaceae</taxon>
        <taxon>Antribacter</taxon>
    </lineage>
</organism>
<evidence type="ECO:0000313" key="1">
    <source>
        <dbReference type="EMBL" id="MCF4120001.1"/>
    </source>
</evidence>
<reference evidence="1" key="1">
    <citation type="submission" date="2022-01" db="EMBL/GenBank/DDBJ databases">
        <title>Antribacter sp. nov., isolated from Guizhou of China.</title>
        <authorList>
            <person name="Chengliang C."/>
            <person name="Ya Z."/>
        </authorList>
    </citation>
    <scope>NUCLEOTIDE SEQUENCE</scope>
    <source>
        <strain evidence="1">KLBMP 9083</strain>
    </source>
</reference>
<dbReference type="Proteomes" id="UP001165405">
    <property type="component" value="Unassembled WGS sequence"/>
</dbReference>
<dbReference type="RefSeq" id="WP_236087713.1">
    <property type="nucleotide sequence ID" value="NZ_JAKGSG010000011.1"/>
</dbReference>
<accession>A0AA41U628</accession>